<dbReference type="InterPro" id="IPR000073">
    <property type="entry name" value="AB_hydrolase_1"/>
</dbReference>
<dbReference type="GO" id="GO:0016787">
    <property type="term" value="F:hydrolase activity"/>
    <property type="evidence" value="ECO:0007669"/>
    <property type="project" value="UniProtKB-KW"/>
</dbReference>
<keyword evidence="2" id="KW-0378">Hydrolase</keyword>
<dbReference type="InterPro" id="IPR029058">
    <property type="entry name" value="AB_hydrolase_fold"/>
</dbReference>
<reference evidence="2 3" key="1">
    <citation type="journal article" date="2007" name="Int. J. Syst. Evol. Microbiol.">
        <title>Marixanthomonas ophiurae gen. nov., sp. nov., a marine bacterium of the family Flavobacteriaceae isolated from a deep-sea brittle star.</title>
        <authorList>
            <person name="Romanenko L.A."/>
            <person name="Uchino M."/>
            <person name="Frolova G.M."/>
            <person name="Mikhailov V.V."/>
        </authorList>
    </citation>
    <scope>NUCLEOTIDE SEQUENCE [LARGE SCALE GENOMIC DNA]</scope>
    <source>
        <strain evidence="2 3">KMM 3046</strain>
    </source>
</reference>
<keyword evidence="3" id="KW-1185">Reference proteome</keyword>
<protein>
    <submittedName>
        <fullName evidence="2">Alpha/beta hydrolase</fullName>
    </submittedName>
</protein>
<dbReference type="PANTHER" id="PTHR43798">
    <property type="entry name" value="MONOACYLGLYCEROL LIPASE"/>
    <property type="match status" value="1"/>
</dbReference>
<gene>
    <name evidence="2" type="ORF">DZ858_14640</name>
</gene>
<dbReference type="AlphaFoldDB" id="A0A3E1Q8K6"/>
<dbReference type="Gene3D" id="3.40.50.1820">
    <property type="entry name" value="alpha/beta hydrolase"/>
    <property type="match status" value="1"/>
</dbReference>
<dbReference type="PRINTS" id="PR00111">
    <property type="entry name" value="ABHYDROLASE"/>
</dbReference>
<proteinExistence type="predicted"/>
<evidence type="ECO:0000313" key="2">
    <source>
        <dbReference type="EMBL" id="RFN58452.1"/>
    </source>
</evidence>
<sequence>MKHSSIKGTDSGTILFIHGNSSSSEVFKKTVDSEEIPYTKITVDLPGHGANVEEYDAECDFSIKSYQEKLLSFIEEIDDDILLVGNSMGGHLAIELAPKIKNLKGLIIMGTPPVKKPINFEEAFLPQPALQTFLTENPSEHDMVTAAEIAVHKQENAAAILNDFKQANPKVRSVLANDLIQNRLDNQERIFSDLDAPKFIIRGTQDPTVNPSYLETITKQCNGTCTLIDYDECGHYPSLEQPDKFIKTISEIASQVF</sequence>
<name>A0A3E1Q8K6_9FLAO</name>
<dbReference type="InterPro" id="IPR050266">
    <property type="entry name" value="AB_hydrolase_sf"/>
</dbReference>
<feature type="domain" description="AB hydrolase-1" evidence="1">
    <location>
        <begin position="14"/>
        <end position="246"/>
    </location>
</feature>
<comment type="caution">
    <text evidence="2">The sequence shown here is derived from an EMBL/GenBank/DDBJ whole genome shotgun (WGS) entry which is preliminary data.</text>
</comment>
<dbReference type="EMBL" id="QVID01000002">
    <property type="protein sequence ID" value="RFN58452.1"/>
    <property type="molecule type" value="Genomic_DNA"/>
</dbReference>
<evidence type="ECO:0000259" key="1">
    <source>
        <dbReference type="Pfam" id="PF12697"/>
    </source>
</evidence>
<dbReference type="OrthoDB" id="9780932at2"/>
<dbReference type="SUPFAM" id="SSF53474">
    <property type="entry name" value="alpha/beta-Hydrolases"/>
    <property type="match status" value="1"/>
</dbReference>
<evidence type="ECO:0000313" key="3">
    <source>
        <dbReference type="Proteomes" id="UP000261082"/>
    </source>
</evidence>
<organism evidence="2 3">
    <name type="scientific">Marixanthomonas ophiurae</name>
    <dbReference type="NCBI Taxonomy" id="387659"/>
    <lineage>
        <taxon>Bacteria</taxon>
        <taxon>Pseudomonadati</taxon>
        <taxon>Bacteroidota</taxon>
        <taxon>Flavobacteriia</taxon>
        <taxon>Flavobacteriales</taxon>
        <taxon>Flavobacteriaceae</taxon>
        <taxon>Marixanthomonas</taxon>
    </lineage>
</organism>
<dbReference type="RefSeq" id="WP_117160398.1">
    <property type="nucleotide sequence ID" value="NZ_QVID01000002.1"/>
</dbReference>
<accession>A0A3E1Q8K6</accession>
<dbReference type="Proteomes" id="UP000261082">
    <property type="component" value="Unassembled WGS sequence"/>
</dbReference>
<dbReference type="Pfam" id="PF12697">
    <property type="entry name" value="Abhydrolase_6"/>
    <property type="match status" value="1"/>
</dbReference>